<reference evidence="2 3" key="1">
    <citation type="submission" date="2018-09" db="EMBL/GenBank/DDBJ databases">
        <title>Profundibacter amoris BAR1 gen. nov., sp. nov., a new member of the Roseobacter clade isolated at Lokis Castle Vent Field on the Arctic Mid-Oceanic Ridge.</title>
        <authorList>
            <person name="Le Moine Bauer S."/>
            <person name="Sjoeberg A.G."/>
            <person name="L'Haridon S."/>
            <person name="Stokke R."/>
            <person name="Roalkvam I."/>
            <person name="Steen I.H."/>
            <person name="Dahle H."/>
        </authorList>
    </citation>
    <scope>NUCLEOTIDE SEQUENCE [LARGE SCALE GENOMIC DNA]</scope>
    <source>
        <strain evidence="2 3">BAR1</strain>
    </source>
</reference>
<name>A0A347UIS2_9RHOB</name>
<evidence type="ECO:0000313" key="3">
    <source>
        <dbReference type="Proteomes" id="UP000261704"/>
    </source>
</evidence>
<dbReference type="RefSeq" id="WP_118943404.1">
    <property type="nucleotide sequence ID" value="NZ_CP032125.1"/>
</dbReference>
<dbReference type="EMBL" id="CP032125">
    <property type="protein sequence ID" value="AXX98750.1"/>
    <property type="molecule type" value="Genomic_DNA"/>
</dbReference>
<dbReference type="OrthoDB" id="9813630at2"/>
<gene>
    <name evidence="2" type="ORF">BAR1_12960</name>
</gene>
<keyword evidence="3" id="KW-1185">Reference proteome</keyword>
<dbReference type="PROSITE" id="PS51819">
    <property type="entry name" value="VOC"/>
    <property type="match status" value="1"/>
</dbReference>
<dbReference type="KEGG" id="pamo:BAR1_12960"/>
<dbReference type="Gene3D" id="3.10.180.10">
    <property type="entry name" value="2,3-Dihydroxybiphenyl 1,2-Dioxygenase, domain 1"/>
    <property type="match status" value="1"/>
</dbReference>
<evidence type="ECO:0000313" key="2">
    <source>
        <dbReference type="EMBL" id="AXX98750.1"/>
    </source>
</evidence>
<dbReference type="Proteomes" id="UP000261704">
    <property type="component" value="Chromosome"/>
</dbReference>
<accession>A0A347UIS2</accession>
<dbReference type="InterPro" id="IPR037523">
    <property type="entry name" value="VOC_core"/>
</dbReference>
<dbReference type="Pfam" id="PF00903">
    <property type="entry name" value="Glyoxalase"/>
    <property type="match status" value="1"/>
</dbReference>
<dbReference type="InterPro" id="IPR029068">
    <property type="entry name" value="Glyas_Bleomycin-R_OHBP_Dase"/>
</dbReference>
<protein>
    <submittedName>
        <fullName evidence="2">Glyoxalase</fullName>
    </submittedName>
</protein>
<dbReference type="PANTHER" id="PTHR39175:SF1">
    <property type="entry name" value="FAMILY PROTEIN, PUTATIVE (AFU_ORTHOLOGUE AFUA_3G15060)-RELATED"/>
    <property type="match status" value="1"/>
</dbReference>
<organism evidence="2 3">
    <name type="scientific">Profundibacter amoris</name>
    <dbReference type="NCBI Taxonomy" id="2171755"/>
    <lineage>
        <taxon>Bacteria</taxon>
        <taxon>Pseudomonadati</taxon>
        <taxon>Pseudomonadota</taxon>
        <taxon>Alphaproteobacteria</taxon>
        <taxon>Rhodobacterales</taxon>
        <taxon>Paracoccaceae</taxon>
        <taxon>Profundibacter</taxon>
    </lineage>
</organism>
<feature type="domain" description="VOC" evidence="1">
    <location>
        <begin position="5"/>
        <end position="119"/>
    </location>
</feature>
<evidence type="ECO:0000259" key="1">
    <source>
        <dbReference type="PROSITE" id="PS51819"/>
    </source>
</evidence>
<dbReference type="InterPro" id="IPR004360">
    <property type="entry name" value="Glyas_Fos-R_dOase_dom"/>
</dbReference>
<dbReference type="AlphaFoldDB" id="A0A347UIS2"/>
<dbReference type="PANTHER" id="PTHR39175">
    <property type="entry name" value="FAMILY PROTEIN, PUTATIVE (AFU_ORTHOLOGUE AFUA_3G15060)-RELATED"/>
    <property type="match status" value="1"/>
</dbReference>
<sequence length="121" mass="13141">MFISAIHHVQLAMPKGSEDAARAFYGGLLGLSEAPKPPILAARGGVWFESGDVRVHLGVEQDFLPARKAHPAFQVQGVTVLLAHLEARGVAVTHHDNLPGFIRGYVNDPFGNRIELLEPKE</sequence>
<proteinExistence type="predicted"/>
<dbReference type="SUPFAM" id="SSF54593">
    <property type="entry name" value="Glyoxalase/Bleomycin resistance protein/Dihydroxybiphenyl dioxygenase"/>
    <property type="match status" value="1"/>
</dbReference>